<dbReference type="SUPFAM" id="SSF103506">
    <property type="entry name" value="Mitochondrial carrier"/>
    <property type="match status" value="1"/>
</dbReference>
<name>A0A6J2TR87_DROLE</name>
<evidence type="ECO:0000256" key="5">
    <source>
        <dbReference type="ARBA" id="ARBA00022737"/>
    </source>
</evidence>
<keyword evidence="5" id="KW-0677">Repeat</keyword>
<keyword evidence="3 11" id="KW-0813">Transport</keyword>
<evidence type="ECO:0000256" key="3">
    <source>
        <dbReference type="ARBA" id="ARBA00022448"/>
    </source>
</evidence>
<proteinExistence type="inferred from homology"/>
<evidence type="ECO:0000256" key="11">
    <source>
        <dbReference type="RuleBase" id="RU000488"/>
    </source>
</evidence>
<accession>A0A6J2TR87</accession>
<feature type="repeat" description="Solcar" evidence="10">
    <location>
        <begin position="245"/>
        <end position="336"/>
    </location>
</feature>
<evidence type="ECO:0000256" key="7">
    <source>
        <dbReference type="ARBA" id="ARBA00022989"/>
    </source>
</evidence>
<organism evidence="13 14">
    <name type="scientific">Drosophila lebanonensis</name>
    <name type="common">Fruit fly</name>
    <name type="synonym">Scaptodrosophila lebanonensis</name>
    <dbReference type="NCBI Taxonomy" id="7225"/>
    <lineage>
        <taxon>Eukaryota</taxon>
        <taxon>Metazoa</taxon>
        <taxon>Ecdysozoa</taxon>
        <taxon>Arthropoda</taxon>
        <taxon>Hexapoda</taxon>
        <taxon>Insecta</taxon>
        <taxon>Pterygota</taxon>
        <taxon>Neoptera</taxon>
        <taxon>Endopterygota</taxon>
        <taxon>Diptera</taxon>
        <taxon>Brachycera</taxon>
        <taxon>Muscomorpha</taxon>
        <taxon>Ephydroidea</taxon>
        <taxon>Drosophilidae</taxon>
        <taxon>Scaptodrosophila</taxon>
    </lineage>
</organism>
<comment type="similarity">
    <text evidence="2 11">Belongs to the mitochondrial carrier (TC 2.A.29) family.</text>
</comment>
<feature type="compositionally biased region" description="Basic and acidic residues" evidence="12">
    <location>
        <begin position="1"/>
        <end position="12"/>
    </location>
</feature>
<feature type="repeat" description="Solcar" evidence="10">
    <location>
        <begin position="144"/>
        <end position="236"/>
    </location>
</feature>
<dbReference type="GeneID" id="115626282"/>
<sequence>MDKENGADDREIGSASNTAHFEDSVPPISLPPVNVEKLTARNLFQLYINTFLGSSFAESWVYPLDVTKTRMQLEHEEAKKTGAKVKNMFTTMYGVGRNEGIKSLYSGLSAMIIRNLLFNSLRVVFYDIIRRQLIYHNEEGKEVLTVAHAFFGGSVAGCMAQFLANPFDIVKVRMQMEGRRRLQGLPTRVHNVGQAFRDIYKEGGISSMWRGVSPSCLRACLMTAGDVGSYDLSKRNFRKYLQLDDGLVLQLLSSLSAGLVASILSNPADVIKSRVMNQPVDEKGRGLNYKNSADCFIKLIKEENVLALYKGLIPCWLRLGPWSVIFWLSLEKLREWEGQSGF</sequence>
<dbReference type="FunFam" id="1.50.40.10:FF:000062">
    <property type="entry name" value="mitochondrial uncoupling protein 3"/>
    <property type="match status" value="1"/>
</dbReference>
<keyword evidence="4 10" id="KW-0812">Transmembrane</keyword>
<keyword evidence="7" id="KW-1133">Transmembrane helix</keyword>
<evidence type="ECO:0000256" key="9">
    <source>
        <dbReference type="ARBA" id="ARBA00023136"/>
    </source>
</evidence>
<dbReference type="PROSITE" id="PS50920">
    <property type="entry name" value="SOLCAR"/>
    <property type="match status" value="3"/>
</dbReference>
<evidence type="ECO:0000256" key="12">
    <source>
        <dbReference type="SAM" id="MobiDB-lite"/>
    </source>
</evidence>
<evidence type="ECO:0000256" key="1">
    <source>
        <dbReference type="ARBA" id="ARBA00004448"/>
    </source>
</evidence>
<dbReference type="Proteomes" id="UP000504634">
    <property type="component" value="Unplaced"/>
</dbReference>
<dbReference type="Gene3D" id="1.50.40.10">
    <property type="entry name" value="Mitochondrial carrier domain"/>
    <property type="match status" value="1"/>
</dbReference>
<dbReference type="RefSeq" id="XP_030377467.1">
    <property type="nucleotide sequence ID" value="XM_030521607.1"/>
</dbReference>
<evidence type="ECO:0000256" key="2">
    <source>
        <dbReference type="ARBA" id="ARBA00006375"/>
    </source>
</evidence>
<dbReference type="Pfam" id="PF00153">
    <property type="entry name" value="Mito_carr"/>
    <property type="match status" value="3"/>
</dbReference>
<dbReference type="OrthoDB" id="756301at2759"/>
<evidence type="ECO:0000313" key="13">
    <source>
        <dbReference type="Proteomes" id="UP000504634"/>
    </source>
</evidence>
<keyword evidence="8" id="KW-0496">Mitochondrion</keyword>
<keyword evidence="6" id="KW-0999">Mitochondrion inner membrane</keyword>
<dbReference type="InterPro" id="IPR018108">
    <property type="entry name" value="MCP_transmembrane"/>
</dbReference>
<dbReference type="InterPro" id="IPR023395">
    <property type="entry name" value="MCP_dom_sf"/>
</dbReference>
<dbReference type="InterPro" id="IPR050391">
    <property type="entry name" value="Mito_Metabolite_Transporter"/>
</dbReference>
<reference evidence="14" key="1">
    <citation type="submission" date="2025-08" db="UniProtKB">
        <authorList>
            <consortium name="RefSeq"/>
        </authorList>
    </citation>
    <scope>IDENTIFICATION</scope>
    <source>
        <strain evidence="14">11010-0011.00</strain>
        <tissue evidence="14">Whole body</tissue>
    </source>
</reference>
<dbReference type="CTD" id="33832"/>
<evidence type="ECO:0000256" key="8">
    <source>
        <dbReference type="ARBA" id="ARBA00023128"/>
    </source>
</evidence>
<feature type="region of interest" description="Disordered" evidence="12">
    <location>
        <begin position="1"/>
        <end position="20"/>
    </location>
</feature>
<evidence type="ECO:0000256" key="6">
    <source>
        <dbReference type="ARBA" id="ARBA00022792"/>
    </source>
</evidence>
<dbReference type="GO" id="GO:0005743">
    <property type="term" value="C:mitochondrial inner membrane"/>
    <property type="evidence" value="ECO:0007669"/>
    <property type="project" value="UniProtKB-SubCell"/>
</dbReference>
<dbReference type="PANTHER" id="PTHR45618">
    <property type="entry name" value="MITOCHONDRIAL DICARBOXYLATE CARRIER-RELATED"/>
    <property type="match status" value="1"/>
</dbReference>
<evidence type="ECO:0000313" key="14">
    <source>
        <dbReference type="RefSeq" id="XP_030377467.1"/>
    </source>
</evidence>
<evidence type="ECO:0000256" key="4">
    <source>
        <dbReference type="ARBA" id="ARBA00022692"/>
    </source>
</evidence>
<comment type="subcellular location">
    <subcellularLocation>
        <location evidence="1">Mitochondrion inner membrane</location>
        <topology evidence="1">Multi-pass membrane protein</topology>
    </subcellularLocation>
</comment>
<keyword evidence="13" id="KW-1185">Reference proteome</keyword>
<evidence type="ECO:0000256" key="10">
    <source>
        <dbReference type="PROSITE-ProRule" id="PRU00282"/>
    </source>
</evidence>
<gene>
    <name evidence="14" type="primary">LOC115626282</name>
</gene>
<keyword evidence="9 10" id="KW-0472">Membrane</keyword>
<feature type="repeat" description="Solcar" evidence="10">
    <location>
        <begin position="41"/>
        <end position="132"/>
    </location>
</feature>
<protein>
    <submittedName>
        <fullName evidence="14">Mitochondrial uncoupling protein 4C</fullName>
    </submittedName>
</protein>
<dbReference type="AlphaFoldDB" id="A0A6J2TR87"/>